<protein>
    <recommendedName>
        <fullName evidence="3">F-box domain-containing protein</fullName>
    </recommendedName>
</protein>
<dbReference type="Proteomes" id="UP000076798">
    <property type="component" value="Unassembled WGS sequence"/>
</dbReference>
<evidence type="ECO:0000313" key="1">
    <source>
        <dbReference type="EMBL" id="KZT32558.1"/>
    </source>
</evidence>
<evidence type="ECO:0000313" key="2">
    <source>
        <dbReference type="Proteomes" id="UP000076798"/>
    </source>
</evidence>
<reference evidence="1 2" key="1">
    <citation type="journal article" date="2016" name="Mol. Biol. Evol.">
        <title>Comparative Genomics of Early-Diverging Mushroom-Forming Fungi Provides Insights into the Origins of Lignocellulose Decay Capabilities.</title>
        <authorList>
            <person name="Nagy L.G."/>
            <person name="Riley R."/>
            <person name="Tritt A."/>
            <person name="Adam C."/>
            <person name="Daum C."/>
            <person name="Floudas D."/>
            <person name="Sun H."/>
            <person name="Yadav J.S."/>
            <person name="Pangilinan J."/>
            <person name="Larsson K.H."/>
            <person name="Matsuura K."/>
            <person name="Barry K."/>
            <person name="Labutti K."/>
            <person name="Kuo R."/>
            <person name="Ohm R.A."/>
            <person name="Bhattacharya S.S."/>
            <person name="Shirouzu T."/>
            <person name="Yoshinaga Y."/>
            <person name="Martin F.M."/>
            <person name="Grigoriev I.V."/>
            <person name="Hibbett D.S."/>
        </authorList>
    </citation>
    <scope>NUCLEOTIDE SEQUENCE [LARGE SCALE GENOMIC DNA]</scope>
    <source>
        <strain evidence="1 2">HHB10207 ss-3</strain>
    </source>
</reference>
<proteinExistence type="predicted"/>
<name>A0A165XUA8_9AGAM</name>
<sequence>MARLHDLATELHAEILEWATLSSLVNLAQTSYAFRALILGQPRFLIEGYRQDPFPWPIGTSLSNPPSNLFSLCVQSIRLSDRLSLSHVGTALQPMKTVPIPIAAANLSNPYDIFVFDDILVFSPATNQNTFAIIDRSRRGEGSMVEIQVPDEIDSFYCQMQDDNQRLRTATAFHTDWGHYLFIDEFMVYGQTFGSRMARCALDLPLTVVEIFLDKSSAFVCGDTEFLIYDFSNETGIRVQLEDINVILRISLHPDRENLLIDYRSNGDRETARIFIFPIPRSMPKLFETHKHHPTWQLHRKTLPGENDFVVQETSPSSRENPVIFDRYSQTSFRSRTPLNSDMLQIFQICDNSAIDCLLIWTDIWKCTRGYFTNAAPTNVEIVGDCGLRQWGHLSDVLIGVNRQSLDKVYVLITERNGTLRWVCLDVGHLKSKFDEGYHIWGFDRSKGRLFLRTKGELHALYY</sequence>
<accession>A0A165XUA8</accession>
<dbReference type="AlphaFoldDB" id="A0A165XUA8"/>
<evidence type="ECO:0008006" key="3">
    <source>
        <dbReference type="Google" id="ProtNLM"/>
    </source>
</evidence>
<dbReference type="EMBL" id="KV428318">
    <property type="protein sequence ID" value="KZT32558.1"/>
    <property type="molecule type" value="Genomic_DNA"/>
</dbReference>
<organism evidence="1 2">
    <name type="scientific">Sistotremastrum suecicum HHB10207 ss-3</name>
    <dbReference type="NCBI Taxonomy" id="1314776"/>
    <lineage>
        <taxon>Eukaryota</taxon>
        <taxon>Fungi</taxon>
        <taxon>Dikarya</taxon>
        <taxon>Basidiomycota</taxon>
        <taxon>Agaricomycotina</taxon>
        <taxon>Agaricomycetes</taxon>
        <taxon>Sistotremastrales</taxon>
        <taxon>Sistotremastraceae</taxon>
        <taxon>Sistotremastrum</taxon>
    </lineage>
</organism>
<gene>
    <name evidence="1" type="ORF">SISSUDRAFT_1055361</name>
</gene>
<keyword evidence="2" id="KW-1185">Reference proteome</keyword>